<dbReference type="EMBL" id="ML991777">
    <property type="protein sequence ID" value="KAF2238156.1"/>
    <property type="molecule type" value="Genomic_DNA"/>
</dbReference>
<dbReference type="SUPFAM" id="SSF51316">
    <property type="entry name" value="Mss4-like"/>
    <property type="match status" value="1"/>
</dbReference>
<evidence type="ECO:0000256" key="2">
    <source>
        <dbReference type="ARBA" id="ARBA00022723"/>
    </source>
</evidence>
<feature type="domain" description="CENP-V/GFA" evidence="5">
    <location>
        <begin position="2"/>
        <end position="123"/>
    </location>
</feature>
<dbReference type="GO" id="GO:0016846">
    <property type="term" value="F:carbon-sulfur lyase activity"/>
    <property type="evidence" value="ECO:0007669"/>
    <property type="project" value="InterPro"/>
</dbReference>
<dbReference type="InterPro" id="IPR006913">
    <property type="entry name" value="CENP-V/GFA"/>
</dbReference>
<name>A0A6A6HJ63_VIRVR</name>
<sequence length="137" mass="14621">MPSGTCACGKVKISYEGEPKAKALCHCADCKKITGSTYSTNVLVPDDDFKVVSGSPKEWAKKADGGNTITSHFCGDCGTTLWRDGATFPGIKIIKYGTMDDSESIEFAKPAMELYASQRASWVPEIPGSQQLSGMPS</sequence>
<dbReference type="AlphaFoldDB" id="A0A6A6HJ63"/>
<organism evidence="6 7">
    <name type="scientific">Viridothelium virens</name>
    <name type="common">Speckled blister lichen</name>
    <name type="synonym">Trypethelium virens</name>
    <dbReference type="NCBI Taxonomy" id="1048519"/>
    <lineage>
        <taxon>Eukaryota</taxon>
        <taxon>Fungi</taxon>
        <taxon>Dikarya</taxon>
        <taxon>Ascomycota</taxon>
        <taxon>Pezizomycotina</taxon>
        <taxon>Dothideomycetes</taxon>
        <taxon>Dothideomycetes incertae sedis</taxon>
        <taxon>Trypetheliales</taxon>
        <taxon>Trypetheliaceae</taxon>
        <taxon>Viridothelium</taxon>
    </lineage>
</organism>
<evidence type="ECO:0000259" key="5">
    <source>
        <dbReference type="PROSITE" id="PS51891"/>
    </source>
</evidence>
<keyword evidence="3" id="KW-0862">Zinc</keyword>
<dbReference type="OrthoDB" id="406544at2759"/>
<comment type="similarity">
    <text evidence="1">Belongs to the Gfa family.</text>
</comment>
<dbReference type="PANTHER" id="PTHR33337:SF30">
    <property type="entry name" value="DUF636 DOMAIN PROTEIN (AFU_ORTHOLOGUE AFUA_1G03180)"/>
    <property type="match status" value="1"/>
</dbReference>
<evidence type="ECO:0000256" key="3">
    <source>
        <dbReference type="ARBA" id="ARBA00022833"/>
    </source>
</evidence>
<accession>A0A6A6HJ63</accession>
<evidence type="ECO:0000313" key="7">
    <source>
        <dbReference type="Proteomes" id="UP000800092"/>
    </source>
</evidence>
<dbReference type="Gene3D" id="3.90.1590.10">
    <property type="entry name" value="glutathione-dependent formaldehyde- activating enzyme (gfa)"/>
    <property type="match status" value="1"/>
</dbReference>
<dbReference type="PANTHER" id="PTHR33337">
    <property type="entry name" value="GFA DOMAIN-CONTAINING PROTEIN"/>
    <property type="match status" value="1"/>
</dbReference>
<keyword evidence="4" id="KW-0456">Lyase</keyword>
<reference evidence="6" key="1">
    <citation type="journal article" date="2020" name="Stud. Mycol.">
        <title>101 Dothideomycetes genomes: a test case for predicting lifestyles and emergence of pathogens.</title>
        <authorList>
            <person name="Haridas S."/>
            <person name="Albert R."/>
            <person name="Binder M."/>
            <person name="Bloem J."/>
            <person name="Labutti K."/>
            <person name="Salamov A."/>
            <person name="Andreopoulos B."/>
            <person name="Baker S."/>
            <person name="Barry K."/>
            <person name="Bills G."/>
            <person name="Bluhm B."/>
            <person name="Cannon C."/>
            <person name="Castanera R."/>
            <person name="Culley D."/>
            <person name="Daum C."/>
            <person name="Ezra D."/>
            <person name="Gonzalez J."/>
            <person name="Henrissat B."/>
            <person name="Kuo A."/>
            <person name="Liang C."/>
            <person name="Lipzen A."/>
            <person name="Lutzoni F."/>
            <person name="Magnuson J."/>
            <person name="Mondo S."/>
            <person name="Nolan M."/>
            <person name="Ohm R."/>
            <person name="Pangilinan J."/>
            <person name="Park H.-J."/>
            <person name="Ramirez L."/>
            <person name="Alfaro M."/>
            <person name="Sun H."/>
            <person name="Tritt A."/>
            <person name="Yoshinaga Y."/>
            <person name="Zwiers L.-H."/>
            <person name="Turgeon B."/>
            <person name="Goodwin S."/>
            <person name="Spatafora J."/>
            <person name="Crous P."/>
            <person name="Grigoriev I."/>
        </authorList>
    </citation>
    <scope>NUCLEOTIDE SEQUENCE</scope>
    <source>
        <strain evidence="6">Tuck. ex Michener</strain>
    </source>
</reference>
<proteinExistence type="inferred from homology"/>
<dbReference type="GO" id="GO:0046872">
    <property type="term" value="F:metal ion binding"/>
    <property type="evidence" value="ECO:0007669"/>
    <property type="project" value="UniProtKB-KW"/>
</dbReference>
<dbReference type="InterPro" id="IPR011057">
    <property type="entry name" value="Mss4-like_sf"/>
</dbReference>
<keyword evidence="7" id="KW-1185">Reference proteome</keyword>
<evidence type="ECO:0000256" key="4">
    <source>
        <dbReference type="ARBA" id="ARBA00023239"/>
    </source>
</evidence>
<gene>
    <name evidence="6" type="ORF">EV356DRAFT_526676</name>
</gene>
<dbReference type="Proteomes" id="UP000800092">
    <property type="component" value="Unassembled WGS sequence"/>
</dbReference>
<protein>
    <recommendedName>
        <fullName evidence="5">CENP-V/GFA domain-containing protein</fullName>
    </recommendedName>
</protein>
<keyword evidence="2" id="KW-0479">Metal-binding</keyword>
<evidence type="ECO:0000313" key="6">
    <source>
        <dbReference type="EMBL" id="KAF2238156.1"/>
    </source>
</evidence>
<dbReference type="Pfam" id="PF04828">
    <property type="entry name" value="GFA"/>
    <property type="match status" value="1"/>
</dbReference>
<evidence type="ECO:0000256" key="1">
    <source>
        <dbReference type="ARBA" id="ARBA00005495"/>
    </source>
</evidence>
<dbReference type="PROSITE" id="PS51891">
    <property type="entry name" value="CENP_V_GFA"/>
    <property type="match status" value="1"/>
</dbReference>